<evidence type="ECO:0000313" key="2">
    <source>
        <dbReference type="Proteomes" id="UP000520198"/>
    </source>
</evidence>
<name>A0A7Y6Q911_9HYPH</name>
<protein>
    <submittedName>
        <fullName evidence="1">HK97 gp10 family phage protein</fullName>
    </submittedName>
</protein>
<dbReference type="Proteomes" id="UP000520198">
    <property type="component" value="Unassembled WGS sequence"/>
</dbReference>
<accession>A0A7Y6Q911</accession>
<dbReference type="EMBL" id="JABWDU010000005">
    <property type="protein sequence ID" value="NVD41292.1"/>
    <property type="molecule type" value="Genomic_DNA"/>
</dbReference>
<organism evidence="1 2">
    <name type="scientific">Ensifer oleiphilus</name>
    <dbReference type="NCBI Taxonomy" id="2742698"/>
    <lineage>
        <taxon>Bacteria</taxon>
        <taxon>Pseudomonadati</taxon>
        <taxon>Pseudomonadota</taxon>
        <taxon>Alphaproteobacteria</taxon>
        <taxon>Hyphomicrobiales</taxon>
        <taxon>Rhizobiaceae</taxon>
        <taxon>Sinorhizobium/Ensifer group</taxon>
        <taxon>Ensifer</taxon>
    </lineage>
</organism>
<proteinExistence type="predicted"/>
<reference evidence="1 2" key="1">
    <citation type="submission" date="2020-06" db="EMBL/GenBank/DDBJ databases">
        <authorList>
            <person name="Grouzdev D.S."/>
        </authorList>
    </citation>
    <scope>NUCLEOTIDE SEQUENCE [LARGE SCALE GENOMIC DNA]</scope>
    <source>
        <strain evidence="1 2">HO-A22</strain>
    </source>
</reference>
<comment type="caution">
    <text evidence="1">The sequence shown here is derived from an EMBL/GenBank/DDBJ whole genome shotgun (WGS) entry which is preliminary data.</text>
</comment>
<keyword evidence="2" id="KW-1185">Reference proteome</keyword>
<sequence length="164" mass="17709">MALKAKILGREALTKKLNALAPKVEAEVAVVKLQVMQDAAERISANAPTGATLNYMESIEADYIKNRPHQELIGIEETKDPSAAAVFAPFIWRFLEWGTAPHSTAKGGGTVAGKKAALSSGVAMHPGTAAQPHIFHVWRAMRKKAKERVNRAVSKAVRLSMGKK</sequence>
<dbReference type="RefSeq" id="WP_176354725.1">
    <property type="nucleotide sequence ID" value="NZ_JABWDU010000005.1"/>
</dbReference>
<evidence type="ECO:0000313" key="1">
    <source>
        <dbReference type="EMBL" id="NVD41292.1"/>
    </source>
</evidence>
<gene>
    <name evidence="1" type="ORF">HT585_20665</name>
</gene>
<dbReference type="AlphaFoldDB" id="A0A7Y6Q911"/>